<evidence type="ECO:0000313" key="2">
    <source>
        <dbReference type="EMBL" id="RBW55603.1"/>
    </source>
</evidence>
<dbReference type="EMBL" id="QOCE01000029">
    <property type="protein sequence ID" value="RBW55603.1"/>
    <property type="molecule type" value="Genomic_DNA"/>
</dbReference>
<evidence type="ECO:0000256" key="1">
    <source>
        <dbReference type="SAM" id="Phobius"/>
    </source>
</evidence>
<dbReference type="AlphaFoldDB" id="A0A366X0W3"/>
<dbReference type="RefSeq" id="WP_113823476.1">
    <property type="nucleotide sequence ID" value="NZ_QOCE01000029.1"/>
</dbReference>
<dbReference type="OrthoDB" id="8479738at2"/>
<dbReference type="Proteomes" id="UP000252706">
    <property type="component" value="Unassembled WGS sequence"/>
</dbReference>
<keyword evidence="1" id="KW-0472">Membrane</keyword>
<reference evidence="2 3" key="1">
    <citation type="submission" date="2018-07" db="EMBL/GenBank/DDBJ databases">
        <title>Modular assembly of carbohydrate-degrading microbial communities in the ocean.</title>
        <authorList>
            <person name="Enke T.N."/>
            <person name="Datta M.S."/>
            <person name="Schwartzman J.A."/>
            <person name="Cermak N."/>
            <person name="Schmitz D.A."/>
            <person name="Barrere J."/>
            <person name="Cordero O.X."/>
        </authorList>
    </citation>
    <scope>NUCLEOTIDE SEQUENCE [LARGE SCALE GENOMIC DNA]</scope>
    <source>
        <strain evidence="2 3">C3M10</strain>
    </source>
</reference>
<gene>
    <name evidence="2" type="ORF">DS909_10915</name>
</gene>
<accession>A0A366X0W3</accession>
<comment type="caution">
    <text evidence="2">The sequence shown here is derived from an EMBL/GenBank/DDBJ whole genome shotgun (WGS) entry which is preliminary data.</text>
</comment>
<keyword evidence="1" id="KW-0812">Transmembrane</keyword>
<evidence type="ECO:0000313" key="3">
    <source>
        <dbReference type="Proteomes" id="UP000252706"/>
    </source>
</evidence>
<proteinExistence type="predicted"/>
<sequence>MAATDFPTRPPLLNRLVFAIPLFGWMAKEMAEGGADIWFFAIAAVVCMWGCSTLLFGLPGFYLPAVLFVPVMFLILILISRGK</sequence>
<feature type="transmembrane region" description="Helical" evidence="1">
    <location>
        <begin position="61"/>
        <end position="79"/>
    </location>
</feature>
<name>A0A366X0W3_9RHOB</name>
<keyword evidence="1" id="KW-1133">Transmembrane helix</keyword>
<protein>
    <submittedName>
        <fullName evidence="2">Uncharacterized protein</fullName>
    </submittedName>
</protein>
<organism evidence="2 3">
    <name type="scientific">Phaeobacter gallaeciensis</name>
    <dbReference type="NCBI Taxonomy" id="60890"/>
    <lineage>
        <taxon>Bacteria</taxon>
        <taxon>Pseudomonadati</taxon>
        <taxon>Pseudomonadota</taxon>
        <taxon>Alphaproteobacteria</taxon>
        <taxon>Rhodobacterales</taxon>
        <taxon>Roseobacteraceae</taxon>
        <taxon>Phaeobacter</taxon>
    </lineage>
</organism>
<feature type="transmembrane region" description="Helical" evidence="1">
    <location>
        <begin position="35"/>
        <end position="55"/>
    </location>
</feature>